<dbReference type="EMBL" id="LT629701">
    <property type="protein sequence ID" value="SDN58045.1"/>
    <property type="molecule type" value="Genomic_DNA"/>
</dbReference>
<dbReference type="GO" id="GO:0005886">
    <property type="term" value="C:plasma membrane"/>
    <property type="evidence" value="ECO:0007669"/>
    <property type="project" value="TreeGrafter"/>
</dbReference>
<sequence length="223" mass="23019">MTEADVRSLTVGVFGGTGAQGKGLAYRWAKAGVKVVIGSRDAARAEAAAEELAQATGGDVTGADNASCAETADILLVAVPWDAHAKTLEPLREALAGKIVIDCVNPLGFDKQGPYALAVEEGSAAQQAAALLPESRVTAAFHHVSAVLLADPEVAEVDTDVLVLGDDREATDTVRALADLVPGMRGVFGGRLRNAGQVEALTANLIAINKRYKAHAGIRITDV</sequence>
<protein>
    <submittedName>
        <fullName evidence="3">Reduced coenzyme F420:NADP oxidoreductase</fullName>
    </submittedName>
</protein>
<dbReference type="InterPro" id="IPR036291">
    <property type="entry name" value="NAD(P)-bd_dom_sf"/>
</dbReference>
<dbReference type="InterPro" id="IPR010185">
    <property type="entry name" value="NpdG"/>
</dbReference>
<proteinExistence type="predicted"/>
<dbReference type="SUPFAM" id="SSF51735">
    <property type="entry name" value="NAD(P)-binding Rossmann-fold domains"/>
    <property type="match status" value="1"/>
</dbReference>
<dbReference type="NCBIfam" id="TIGR01915">
    <property type="entry name" value="npdG"/>
    <property type="match status" value="1"/>
</dbReference>
<evidence type="ECO:0000313" key="4">
    <source>
        <dbReference type="Proteomes" id="UP000183376"/>
    </source>
</evidence>
<dbReference type="InterPro" id="IPR051267">
    <property type="entry name" value="STEAP_metalloreductase"/>
</dbReference>
<name>A0A1H0CJK4_ALLAB</name>
<dbReference type="STRING" id="211114.SAMN04489726_7264"/>
<keyword evidence="1" id="KW-0560">Oxidoreductase</keyword>
<dbReference type="GO" id="GO:0050661">
    <property type="term" value="F:NADP binding"/>
    <property type="evidence" value="ECO:0007669"/>
    <property type="project" value="InterPro"/>
</dbReference>
<dbReference type="GO" id="GO:0006740">
    <property type="term" value="P:NADPH regeneration"/>
    <property type="evidence" value="ECO:0007669"/>
    <property type="project" value="InterPro"/>
</dbReference>
<dbReference type="GO" id="GO:0070967">
    <property type="term" value="F:coenzyme F420 binding"/>
    <property type="evidence" value="ECO:0007669"/>
    <property type="project" value="InterPro"/>
</dbReference>
<feature type="domain" description="Pyrroline-5-carboxylate reductase catalytic N-terminal" evidence="2">
    <location>
        <begin position="11"/>
        <end position="106"/>
    </location>
</feature>
<dbReference type="InterPro" id="IPR028939">
    <property type="entry name" value="P5C_Rdtase_cat_N"/>
</dbReference>
<dbReference type="Proteomes" id="UP000183376">
    <property type="component" value="Chromosome I"/>
</dbReference>
<dbReference type="GO" id="GO:0052851">
    <property type="term" value="F:ferric-chelate reductase (NADPH) activity"/>
    <property type="evidence" value="ECO:0007669"/>
    <property type="project" value="TreeGrafter"/>
</dbReference>
<dbReference type="Gene3D" id="3.40.50.720">
    <property type="entry name" value="NAD(P)-binding Rossmann-like Domain"/>
    <property type="match status" value="1"/>
</dbReference>
<dbReference type="eggNOG" id="COG2085">
    <property type="taxonomic scope" value="Bacteria"/>
</dbReference>
<evidence type="ECO:0000256" key="1">
    <source>
        <dbReference type="ARBA" id="ARBA00023002"/>
    </source>
</evidence>
<evidence type="ECO:0000313" key="3">
    <source>
        <dbReference type="EMBL" id="SDN58045.1"/>
    </source>
</evidence>
<gene>
    <name evidence="3" type="ORF">SAMN04489726_7264</name>
</gene>
<dbReference type="GO" id="GO:0008823">
    <property type="term" value="F:cupric reductase (NADH) activity"/>
    <property type="evidence" value="ECO:0007669"/>
    <property type="project" value="TreeGrafter"/>
</dbReference>
<evidence type="ECO:0000259" key="2">
    <source>
        <dbReference type="Pfam" id="PF03807"/>
    </source>
</evidence>
<dbReference type="RefSeq" id="WP_030431171.1">
    <property type="nucleotide sequence ID" value="NZ_JOEF01000017.1"/>
</dbReference>
<dbReference type="PANTHER" id="PTHR14239:SF0">
    <property type="entry name" value="F420-DEPENDENT NADP REDUCTASE"/>
    <property type="match status" value="1"/>
</dbReference>
<keyword evidence="4" id="KW-1185">Reference proteome</keyword>
<dbReference type="GO" id="GO:0016651">
    <property type="term" value="F:oxidoreductase activity, acting on NAD(P)H"/>
    <property type="evidence" value="ECO:0007669"/>
    <property type="project" value="InterPro"/>
</dbReference>
<dbReference type="GO" id="GO:0015677">
    <property type="term" value="P:copper ion import"/>
    <property type="evidence" value="ECO:0007669"/>
    <property type="project" value="TreeGrafter"/>
</dbReference>
<dbReference type="AlphaFoldDB" id="A0A1H0CJK4"/>
<dbReference type="OrthoDB" id="5738121at2"/>
<accession>A0A1H0CJK4</accession>
<dbReference type="Pfam" id="PF03807">
    <property type="entry name" value="F420_oxidored"/>
    <property type="match status" value="1"/>
</dbReference>
<reference evidence="3 4" key="1">
    <citation type="submission" date="2016-10" db="EMBL/GenBank/DDBJ databases">
        <authorList>
            <person name="de Groot N.N."/>
        </authorList>
    </citation>
    <scope>NUCLEOTIDE SEQUENCE [LARGE SCALE GENOMIC DNA]</scope>
    <source>
        <strain evidence="3 4">DSM 44149</strain>
    </source>
</reference>
<dbReference type="PANTHER" id="PTHR14239">
    <property type="entry name" value="DUDULIN-RELATED"/>
    <property type="match status" value="1"/>
</dbReference>
<organism evidence="3 4">
    <name type="scientific">Allokutzneria albata</name>
    <name type="common">Kibdelosporangium albatum</name>
    <dbReference type="NCBI Taxonomy" id="211114"/>
    <lineage>
        <taxon>Bacteria</taxon>
        <taxon>Bacillati</taxon>
        <taxon>Actinomycetota</taxon>
        <taxon>Actinomycetes</taxon>
        <taxon>Pseudonocardiales</taxon>
        <taxon>Pseudonocardiaceae</taxon>
        <taxon>Allokutzneria</taxon>
    </lineage>
</organism>